<dbReference type="HAMAP" id="MF_00660">
    <property type="entry name" value="PqqE"/>
    <property type="match status" value="1"/>
</dbReference>
<dbReference type="PIRSF" id="PIRSF037420">
    <property type="entry name" value="PQQ_syn_pqqE"/>
    <property type="match status" value="1"/>
</dbReference>
<accession>A0A4Q2TZY5</accession>
<comment type="caution">
    <text evidence="10">The sequence shown here is derived from an EMBL/GenBank/DDBJ whole genome shotgun (WGS) entry which is preliminary data.</text>
</comment>
<evidence type="ECO:0000256" key="7">
    <source>
        <dbReference type="ARBA" id="ARBA00023014"/>
    </source>
</evidence>
<comment type="function">
    <text evidence="8">Catalyzes the cross-linking of a glutamate residue and a tyrosine residue in the PqqA protein as part of the biosynthesis of pyrroloquinoline quinone (PQQ).</text>
</comment>
<feature type="binding site" evidence="8">
    <location>
        <position position="33"/>
    </location>
    <ligand>
        <name>[4Fe-4S] cluster</name>
        <dbReference type="ChEBI" id="CHEBI:49883"/>
        <note>4Fe-4S-S-AdoMet</note>
    </ligand>
</feature>
<keyword evidence="2 8" id="KW-0949">S-adenosyl-L-methionine</keyword>
<dbReference type="InterPro" id="IPR011843">
    <property type="entry name" value="PQQ_synth_PqqE_bac"/>
</dbReference>
<dbReference type="CDD" id="cd21119">
    <property type="entry name" value="SPASM_PqqE"/>
    <property type="match status" value="1"/>
</dbReference>
<comment type="pathway">
    <text evidence="8">Cofactor biosynthesis; pyrroloquinoline quinone biosynthesis.</text>
</comment>
<keyword evidence="1 8" id="KW-0004">4Fe-4S</keyword>
<feature type="binding site" evidence="8">
    <location>
        <position position="26"/>
    </location>
    <ligand>
        <name>[4Fe-4S] cluster</name>
        <dbReference type="ChEBI" id="CHEBI:49883"/>
        <note>4Fe-4S-S-AdoMet</note>
    </ligand>
</feature>
<keyword evidence="4 8" id="KW-0884">PQQ biosynthesis</keyword>
<dbReference type="RefSeq" id="WP_129229307.1">
    <property type="nucleotide sequence ID" value="NZ_QYBB01000047.1"/>
</dbReference>
<sequence>MSAPAPVPPPSLPAPIGLLAELTHRCPLGCPYCSNPLELDGREGELGTDDWRRVFSQAAALGVMQVHLSGGEPAARRDLVDMVAHCAAVGLYTNLITSGIGLTPKLVAALSEAGLDHVQLSIQDADEDSADRIAGYRGASARKREVAAEVVRAGLPLTVNAVIHRANVSRAGAVLERAIAWGARRVEIAHAQYYGWARRNRAALMPTRAEAVAAIGEIERLKAAHAGTIVVDHVIPDYHARYPKACMGGWGRRLINVTPTGRVLPCHAAESIPGLEFWTVRDRALGDIWADSPAFRAYRGTDWMVEPCRSCPRKGVDFGGCRCQALALTGDARNADPVCHLSPFHDRVDTIVLAETEGPAAAYAYRGRSPADASIDRS</sequence>
<evidence type="ECO:0000313" key="11">
    <source>
        <dbReference type="Proteomes" id="UP000290759"/>
    </source>
</evidence>
<dbReference type="GO" id="GO:0005506">
    <property type="term" value="F:iron ion binding"/>
    <property type="evidence" value="ECO:0007669"/>
    <property type="project" value="UniProtKB-UniRule"/>
</dbReference>
<comment type="catalytic activity">
    <reaction evidence="8">
        <text>[PQQ precursor protein] + S-adenosyl-L-methionine = E-Y cross-linked-[PQQ precursor protein] + 5'-deoxyadenosine + L-methionine + H(+)</text>
        <dbReference type="Rhea" id="RHEA:56836"/>
        <dbReference type="Rhea" id="RHEA-COMP:14800"/>
        <dbReference type="Rhea" id="RHEA-COMP:14801"/>
        <dbReference type="ChEBI" id="CHEBI:15378"/>
        <dbReference type="ChEBI" id="CHEBI:17319"/>
        <dbReference type="ChEBI" id="CHEBI:57844"/>
        <dbReference type="ChEBI" id="CHEBI:59789"/>
        <dbReference type="ChEBI" id="CHEBI:141026"/>
        <dbReference type="ChEBI" id="CHEBI:141027"/>
        <dbReference type="EC" id="1.21.98.4"/>
    </reaction>
</comment>
<dbReference type="GO" id="GO:1904047">
    <property type="term" value="F:S-adenosyl-L-methionine binding"/>
    <property type="evidence" value="ECO:0007669"/>
    <property type="project" value="UniProtKB-UniRule"/>
</dbReference>
<dbReference type="OrthoDB" id="9792276at2"/>
<dbReference type="NCBIfam" id="TIGR04085">
    <property type="entry name" value="rSAM_more_4Fe4S"/>
    <property type="match status" value="1"/>
</dbReference>
<name>A0A4Q2TZY5_9HYPH</name>
<evidence type="ECO:0000259" key="9">
    <source>
        <dbReference type="PROSITE" id="PS51918"/>
    </source>
</evidence>
<feature type="binding site" evidence="8">
    <location>
        <position position="30"/>
    </location>
    <ligand>
        <name>[4Fe-4S] cluster</name>
        <dbReference type="ChEBI" id="CHEBI:49883"/>
        <note>4Fe-4S-S-AdoMet</note>
    </ligand>
</feature>
<dbReference type="InterPro" id="IPR013785">
    <property type="entry name" value="Aldolase_TIM"/>
</dbReference>
<keyword evidence="3 8" id="KW-0479">Metal-binding</keyword>
<dbReference type="SUPFAM" id="SSF102114">
    <property type="entry name" value="Radical SAM enzymes"/>
    <property type="match status" value="1"/>
</dbReference>
<comment type="similarity">
    <text evidence="8">Belongs to the radical SAM superfamily. PqqE family.</text>
</comment>
<keyword evidence="7 8" id="KW-0411">Iron-sulfur</keyword>
<dbReference type="PANTHER" id="PTHR11228:SF7">
    <property type="entry name" value="PQQA PEPTIDE CYCLASE"/>
    <property type="match status" value="1"/>
</dbReference>
<keyword evidence="11" id="KW-1185">Reference proteome</keyword>
<evidence type="ECO:0000313" key="10">
    <source>
        <dbReference type="EMBL" id="RYC29582.1"/>
    </source>
</evidence>
<evidence type="ECO:0000256" key="2">
    <source>
        <dbReference type="ARBA" id="ARBA00022691"/>
    </source>
</evidence>
<dbReference type="PROSITE" id="PS51918">
    <property type="entry name" value="RADICAL_SAM"/>
    <property type="match status" value="1"/>
</dbReference>
<feature type="domain" description="Radical SAM core" evidence="9">
    <location>
        <begin position="12"/>
        <end position="232"/>
    </location>
</feature>
<dbReference type="GO" id="GO:0051539">
    <property type="term" value="F:4 iron, 4 sulfur cluster binding"/>
    <property type="evidence" value="ECO:0007669"/>
    <property type="project" value="UniProtKB-KW"/>
</dbReference>
<proteinExistence type="inferred from homology"/>
<dbReference type="Proteomes" id="UP000290759">
    <property type="component" value="Unassembled WGS sequence"/>
</dbReference>
<evidence type="ECO:0000256" key="8">
    <source>
        <dbReference type="HAMAP-Rule" id="MF_00660"/>
    </source>
</evidence>
<evidence type="ECO:0000256" key="4">
    <source>
        <dbReference type="ARBA" id="ARBA00022905"/>
    </source>
</evidence>
<dbReference type="SFLD" id="SFLDG01067">
    <property type="entry name" value="SPASM/twitch_domain_containing"/>
    <property type="match status" value="1"/>
</dbReference>
<dbReference type="SFLD" id="SFLDG01386">
    <property type="entry name" value="main_SPASM_domain-containing"/>
    <property type="match status" value="1"/>
</dbReference>
<dbReference type="InterPro" id="IPR023885">
    <property type="entry name" value="4Fe4S-binding_SPASM_dom"/>
</dbReference>
<comment type="subunit">
    <text evidence="8">Interacts with PqqD. The interaction is necessary for activity of PqqE.</text>
</comment>
<dbReference type="SFLD" id="SFLDF00280">
    <property type="entry name" value="coenzyme_PQQ_synthesis_protein"/>
    <property type="match status" value="1"/>
</dbReference>
<evidence type="ECO:0000256" key="1">
    <source>
        <dbReference type="ARBA" id="ARBA00022485"/>
    </source>
</evidence>
<evidence type="ECO:0000256" key="5">
    <source>
        <dbReference type="ARBA" id="ARBA00023002"/>
    </source>
</evidence>
<evidence type="ECO:0000256" key="3">
    <source>
        <dbReference type="ARBA" id="ARBA00022723"/>
    </source>
</evidence>
<dbReference type="AlphaFoldDB" id="A0A4Q2TZY5"/>
<dbReference type="Pfam" id="PF13186">
    <property type="entry name" value="SPASM"/>
    <property type="match status" value="1"/>
</dbReference>
<dbReference type="GO" id="GO:0009975">
    <property type="term" value="F:cyclase activity"/>
    <property type="evidence" value="ECO:0007669"/>
    <property type="project" value="UniProtKB-UniRule"/>
</dbReference>
<dbReference type="PANTHER" id="PTHR11228">
    <property type="entry name" value="RADICAL SAM DOMAIN PROTEIN"/>
    <property type="match status" value="1"/>
</dbReference>
<dbReference type="InterPro" id="IPR058240">
    <property type="entry name" value="rSAM_sf"/>
</dbReference>
<dbReference type="GO" id="GO:0018189">
    <property type="term" value="P:pyrroloquinoline quinone biosynthetic process"/>
    <property type="evidence" value="ECO:0007669"/>
    <property type="project" value="UniProtKB-UniRule"/>
</dbReference>
<evidence type="ECO:0000256" key="6">
    <source>
        <dbReference type="ARBA" id="ARBA00023004"/>
    </source>
</evidence>
<dbReference type="InterPro" id="IPR017200">
    <property type="entry name" value="PqqE-like"/>
</dbReference>
<dbReference type="Gene3D" id="3.20.20.70">
    <property type="entry name" value="Aldolase class I"/>
    <property type="match status" value="1"/>
</dbReference>
<dbReference type="NCBIfam" id="TIGR02109">
    <property type="entry name" value="PQQ_syn_pqqE"/>
    <property type="match status" value="1"/>
</dbReference>
<keyword evidence="6 8" id="KW-0408">Iron</keyword>
<reference evidence="10 11" key="2">
    <citation type="submission" date="2019-02" db="EMBL/GenBank/DDBJ databases">
        <title>'Lichenibacterium ramalinii' gen. nov. sp. nov., 'Lichenibacterium minor' gen. nov. sp. nov.</title>
        <authorList>
            <person name="Pankratov T."/>
        </authorList>
    </citation>
    <scope>NUCLEOTIDE SEQUENCE [LARGE SCALE GENOMIC DNA]</scope>
    <source>
        <strain evidence="10 11">RmlP026</strain>
    </source>
</reference>
<dbReference type="InterPro" id="IPR050377">
    <property type="entry name" value="Radical_SAM_PqqE_MftC-like"/>
</dbReference>
<reference evidence="10 11" key="1">
    <citation type="submission" date="2018-12" db="EMBL/GenBank/DDBJ databases">
        <authorList>
            <person name="Grouzdev D.S."/>
            <person name="Krutkina M.S."/>
        </authorList>
    </citation>
    <scope>NUCLEOTIDE SEQUENCE [LARGE SCALE GENOMIC DNA]</scope>
    <source>
        <strain evidence="10 11">RmlP026</strain>
    </source>
</reference>
<dbReference type="Pfam" id="PF04055">
    <property type="entry name" value="Radical_SAM"/>
    <property type="match status" value="1"/>
</dbReference>
<organism evidence="10 11">
    <name type="scientific">Lichenibacterium minor</name>
    <dbReference type="NCBI Taxonomy" id="2316528"/>
    <lineage>
        <taxon>Bacteria</taxon>
        <taxon>Pseudomonadati</taxon>
        <taxon>Pseudomonadota</taxon>
        <taxon>Alphaproteobacteria</taxon>
        <taxon>Hyphomicrobiales</taxon>
        <taxon>Lichenihabitantaceae</taxon>
        <taxon>Lichenibacterium</taxon>
    </lineage>
</organism>
<dbReference type="GO" id="GO:0016491">
    <property type="term" value="F:oxidoreductase activity"/>
    <property type="evidence" value="ECO:0007669"/>
    <property type="project" value="UniProtKB-KW"/>
</dbReference>
<dbReference type="EMBL" id="QYBB01000047">
    <property type="protein sequence ID" value="RYC29582.1"/>
    <property type="molecule type" value="Genomic_DNA"/>
</dbReference>
<dbReference type="InterPro" id="IPR007197">
    <property type="entry name" value="rSAM"/>
</dbReference>
<dbReference type="EC" id="1.21.98.4" evidence="8"/>
<protein>
    <recommendedName>
        <fullName evidence="8">PqqA peptide cyclase</fullName>
        <ecNumber evidence="8">1.21.98.4</ecNumber>
    </recommendedName>
    <alternativeName>
        <fullName evidence="8">Coenzyme PQQ synthesis protein E</fullName>
    </alternativeName>
</protein>
<keyword evidence="5 8" id="KW-0560">Oxidoreductase</keyword>
<dbReference type="CDD" id="cd01335">
    <property type="entry name" value="Radical_SAM"/>
    <property type="match status" value="1"/>
</dbReference>
<comment type="cofactor">
    <cofactor evidence="8">
        <name>[4Fe-4S] cluster</name>
        <dbReference type="ChEBI" id="CHEBI:49883"/>
    </cofactor>
    <text evidence="8">Binds 1 [4Fe-4S] cluster. The cluster is coordinated with 3 cysteines and an exchangeable S-adenosyl-L-methionine.</text>
</comment>
<dbReference type="SFLD" id="SFLDS00029">
    <property type="entry name" value="Radical_SAM"/>
    <property type="match status" value="1"/>
</dbReference>
<gene>
    <name evidence="8 10" type="primary">pqqE</name>
    <name evidence="10" type="ORF">D3273_23355</name>
</gene>
<dbReference type="UniPathway" id="UPA00539"/>